<gene>
    <name evidence="1" type="ORF">PFLUV_G00030670</name>
</gene>
<organism evidence="1 2">
    <name type="scientific">Perca fluviatilis</name>
    <name type="common">European perch</name>
    <dbReference type="NCBI Taxonomy" id="8168"/>
    <lineage>
        <taxon>Eukaryota</taxon>
        <taxon>Metazoa</taxon>
        <taxon>Chordata</taxon>
        <taxon>Craniata</taxon>
        <taxon>Vertebrata</taxon>
        <taxon>Euteleostomi</taxon>
        <taxon>Actinopterygii</taxon>
        <taxon>Neopterygii</taxon>
        <taxon>Teleostei</taxon>
        <taxon>Neoteleostei</taxon>
        <taxon>Acanthomorphata</taxon>
        <taxon>Eupercaria</taxon>
        <taxon>Perciformes</taxon>
        <taxon>Percoidei</taxon>
        <taxon>Percidae</taxon>
        <taxon>Percinae</taxon>
        <taxon>Perca</taxon>
    </lineage>
</organism>
<protein>
    <submittedName>
        <fullName evidence="1">Uncharacterized protein</fullName>
    </submittedName>
</protein>
<comment type="caution">
    <text evidence="1">The sequence shown here is derived from an EMBL/GenBank/DDBJ whole genome shotgun (WGS) entry which is preliminary data.</text>
</comment>
<proteinExistence type="predicted"/>
<reference evidence="1 2" key="1">
    <citation type="submission" date="2019-06" db="EMBL/GenBank/DDBJ databases">
        <title>A chromosome-scale genome assembly of the European perch, Perca fluviatilis.</title>
        <authorList>
            <person name="Roques C."/>
            <person name="Zahm M."/>
            <person name="Cabau C."/>
            <person name="Klopp C."/>
            <person name="Bouchez O."/>
            <person name="Donnadieu C."/>
            <person name="Kuhl H."/>
            <person name="Gislard M."/>
            <person name="Guendouz S."/>
            <person name="Journot L."/>
            <person name="Haffray P."/>
            <person name="Bestin A."/>
            <person name="Morvezen R."/>
            <person name="Feron R."/>
            <person name="Wen M."/>
            <person name="Jouanno E."/>
            <person name="Herpin A."/>
            <person name="Schartl M."/>
            <person name="Postlethwait J."/>
            <person name="Schaerlinger B."/>
            <person name="Chardard D."/>
            <person name="Lecocq T."/>
            <person name="Poncet C."/>
            <person name="Jaffrelo L."/>
            <person name="Lampietro C."/>
            <person name="Guiguen Y."/>
        </authorList>
    </citation>
    <scope>NUCLEOTIDE SEQUENCE [LARGE SCALE GENOMIC DNA]</scope>
    <source>
        <tissue evidence="1">Blood</tissue>
    </source>
</reference>
<evidence type="ECO:0000313" key="2">
    <source>
        <dbReference type="Proteomes" id="UP000465112"/>
    </source>
</evidence>
<dbReference type="AlphaFoldDB" id="A0A6A5FEM8"/>
<accession>A0A6A5FEM8</accession>
<keyword evidence="2" id="KW-1185">Reference proteome</keyword>
<dbReference type="Proteomes" id="UP000465112">
    <property type="component" value="Chromosome 3"/>
</dbReference>
<sequence>MMRRLCCAFTRSQQESPVVSQNNLPSSSISCYVIDMVSYHMPIGGHLNSNKRTATIFLRFKALGGVAAAVTDTVEQSWSEIVTLQVETRHCEHLMEDVELFSSPG</sequence>
<evidence type="ECO:0000313" key="1">
    <source>
        <dbReference type="EMBL" id="KAF1392690.1"/>
    </source>
</evidence>
<dbReference type="EMBL" id="VHII01000003">
    <property type="protein sequence ID" value="KAF1392690.1"/>
    <property type="molecule type" value="Genomic_DNA"/>
</dbReference>
<name>A0A6A5FEM8_PERFL</name>
<dbReference type="PROSITE" id="PS51257">
    <property type="entry name" value="PROKAR_LIPOPROTEIN"/>
    <property type="match status" value="1"/>
</dbReference>